<dbReference type="AlphaFoldDB" id="A0A2C9W0C3"/>
<name>A0A2C9W0C3_MANES</name>
<reference evidence="1" key="1">
    <citation type="submission" date="2016-02" db="EMBL/GenBank/DDBJ databases">
        <title>WGS assembly of Manihot esculenta.</title>
        <authorList>
            <person name="Bredeson J.V."/>
            <person name="Prochnik S.E."/>
            <person name="Lyons J.B."/>
            <person name="Schmutz J."/>
            <person name="Grimwood J."/>
            <person name="Vrebalov J."/>
            <person name="Bart R.S."/>
            <person name="Amuge T."/>
            <person name="Ferguson M.E."/>
            <person name="Green R."/>
            <person name="Putnam N."/>
            <person name="Stites J."/>
            <person name="Rounsley S."/>
            <person name="Rokhsar D.S."/>
        </authorList>
    </citation>
    <scope>NUCLEOTIDE SEQUENCE [LARGE SCALE GENOMIC DNA]</scope>
    <source>
        <tissue evidence="1">Leaf</tissue>
    </source>
</reference>
<dbReference type="EMBL" id="CM004390">
    <property type="protein sequence ID" value="OAY52315.1"/>
    <property type="molecule type" value="Genomic_DNA"/>
</dbReference>
<gene>
    <name evidence="1" type="ORF">MANES_04G073200</name>
</gene>
<sequence length="35" mass="4060">MRKTKEIIGCCTKQDGLYYMDYISMGKVNLVSNKK</sequence>
<proteinExistence type="predicted"/>
<evidence type="ECO:0000313" key="1">
    <source>
        <dbReference type="EMBL" id="OAY52315.1"/>
    </source>
</evidence>
<organism evidence="1">
    <name type="scientific">Manihot esculenta</name>
    <name type="common">Cassava</name>
    <name type="synonym">Jatropha manihot</name>
    <dbReference type="NCBI Taxonomy" id="3983"/>
    <lineage>
        <taxon>Eukaryota</taxon>
        <taxon>Viridiplantae</taxon>
        <taxon>Streptophyta</taxon>
        <taxon>Embryophyta</taxon>
        <taxon>Tracheophyta</taxon>
        <taxon>Spermatophyta</taxon>
        <taxon>Magnoliopsida</taxon>
        <taxon>eudicotyledons</taxon>
        <taxon>Gunneridae</taxon>
        <taxon>Pentapetalae</taxon>
        <taxon>rosids</taxon>
        <taxon>fabids</taxon>
        <taxon>Malpighiales</taxon>
        <taxon>Euphorbiaceae</taxon>
        <taxon>Crotonoideae</taxon>
        <taxon>Manihoteae</taxon>
        <taxon>Manihot</taxon>
    </lineage>
</organism>
<protein>
    <submittedName>
        <fullName evidence="1">Uncharacterized protein</fullName>
    </submittedName>
</protein>
<accession>A0A2C9W0C3</accession>